<proteinExistence type="predicted"/>
<feature type="region of interest" description="Disordered" evidence="1">
    <location>
        <begin position="1"/>
        <end position="34"/>
    </location>
</feature>
<evidence type="ECO:0000313" key="2">
    <source>
        <dbReference type="EMBL" id="CAD7006606.1"/>
    </source>
</evidence>
<comment type="caution">
    <text evidence="2">The sequence shown here is derived from an EMBL/GenBank/DDBJ whole genome shotgun (WGS) entry which is preliminary data.</text>
</comment>
<reference evidence="2" key="1">
    <citation type="submission" date="2020-11" db="EMBL/GenBank/DDBJ databases">
        <authorList>
            <person name="Whitehead M."/>
        </authorList>
    </citation>
    <scope>NUCLEOTIDE SEQUENCE</scope>
    <source>
        <strain evidence="2">EGII</strain>
    </source>
</reference>
<evidence type="ECO:0000256" key="1">
    <source>
        <dbReference type="SAM" id="MobiDB-lite"/>
    </source>
</evidence>
<feature type="compositionally biased region" description="Basic and acidic residues" evidence="1">
    <location>
        <begin position="1"/>
        <end position="13"/>
    </location>
</feature>
<dbReference type="Proteomes" id="UP000606786">
    <property type="component" value="Unassembled WGS sequence"/>
</dbReference>
<accession>A0A811V9Z4</accession>
<evidence type="ECO:0000313" key="3">
    <source>
        <dbReference type="Proteomes" id="UP000606786"/>
    </source>
</evidence>
<organism evidence="2 3">
    <name type="scientific">Ceratitis capitata</name>
    <name type="common">Mediterranean fruit fly</name>
    <name type="synonym">Tephritis capitata</name>
    <dbReference type="NCBI Taxonomy" id="7213"/>
    <lineage>
        <taxon>Eukaryota</taxon>
        <taxon>Metazoa</taxon>
        <taxon>Ecdysozoa</taxon>
        <taxon>Arthropoda</taxon>
        <taxon>Hexapoda</taxon>
        <taxon>Insecta</taxon>
        <taxon>Pterygota</taxon>
        <taxon>Neoptera</taxon>
        <taxon>Endopterygota</taxon>
        <taxon>Diptera</taxon>
        <taxon>Brachycera</taxon>
        <taxon>Muscomorpha</taxon>
        <taxon>Tephritoidea</taxon>
        <taxon>Tephritidae</taxon>
        <taxon>Ceratitis</taxon>
        <taxon>Ceratitis</taxon>
    </lineage>
</organism>
<sequence>MEGKSPLSEDVKKQFTSNRSYDDHKEVEPPNFVTKTLPRPFVELSGVFSHSFSSESRTKAFLRGVATKQ</sequence>
<dbReference type="EMBL" id="CAJHJT010000034">
    <property type="protein sequence ID" value="CAD7006606.1"/>
    <property type="molecule type" value="Genomic_DNA"/>
</dbReference>
<dbReference type="AlphaFoldDB" id="A0A811V9Z4"/>
<keyword evidence="3" id="KW-1185">Reference proteome</keyword>
<name>A0A811V9Z4_CERCA</name>
<gene>
    <name evidence="2" type="ORF">CCAP1982_LOCUS14916</name>
</gene>
<protein>
    <submittedName>
        <fullName evidence="2">(Mediterranean fruit fly) hypothetical protein</fullName>
    </submittedName>
</protein>